<sequence>TMPSIFSYLSAEVDWCEGNFERSAIIAEYYNTMRDGTTLFSLFLLSPLNFPVLEGLGYDRSLLTQPALLLAGIFSVYFHMTLSYVGQLLDELSILWTLAVVYSFWYPKVYFPRCIKNRKHFFWLSGVTTVVSTFMSFIKPALNAYMLNCVAFHLLYLTRKELKKCNDKRVHWMAKAMVMWWGLAITSWIGDKWLCGLWQMINFPYFHSFWHVLIAMSLFYVFPLVIYFDVIYEMPSFKPKLEYWPSDSWPVVVPYVALEQSHKQC</sequence>
<evidence type="ECO:0000256" key="10">
    <source>
        <dbReference type="ARBA" id="ARBA00047401"/>
    </source>
</evidence>
<evidence type="ECO:0000256" key="9">
    <source>
        <dbReference type="ARBA" id="ARBA00023136"/>
    </source>
</evidence>
<comment type="pathway">
    <text evidence="3">Sphingolipid metabolism.</text>
</comment>
<evidence type="ECO:0000313" key="16">
    <source>
        <dbReference type="EMBL" id="NXE56346.1"/>
    </source>
</evidence>
<feature type="transmembrane region" description="Helical" evidence="15">
    <location>
        <begin position="92"/>
        <end position="109"/>
    </location>
</feature>
<feature type="binding site" evidence="13">
    <location>
        <position position="28"/>
    </location>
    <ligand>
        <name>Ca(2+)</name>
        <dbReference type="ChEBI" id="CHEBI:29108"/>
    </ligand>
</feature>
<comment type="pathway">
    <text evidence="2">Lipid metabolism; sphingolipid metabolism.</text>
</comment>
<dbReference type="PANTHER" id="PTHR46139:SF2">
    <property type="entry name" value="ALKALINE CERAMIDASE 1"/>
    <property type="match status" value="1"/>
</dbReference>
<comment type="caution">
    <text evidence="16">The sequence shown here is derived from an EMBL/GenBank/DDBJ whole genome shotgun (WGS) entry which is preliminary data.</text>
</comment>
<feature type="transmembrane region" description="Helical" evidence="15">
    <location>
        <begin position="38"/>
        <end position="56"/>
    </location>
</feature>
<feature type="transmembrane region" description="Helical" evidence="15">
    <location>
        <begin position="121"/>
        <end position="138"/>
    </location>
</feature>
<evidence type="ECO:0000256" key="15">
    <source>
        <dbReference type="RuleBase" id="RU364079"/>
    </source>
</evidence>
<keyword evidence="14" id="KW-0862">Zinc</keyword>
<keyword evidence="7" id="KW-0746">Sphingolipid metabolism</keyword>
<reference evidence="16 17" key="1">
    <citation type="submission" date="2019-09" db="EMBL/GenBank/DDBJ databases">
        <title>Bird 10,000 Genomes (B10K) Project - Family phase.</title>
        <authorList>
            <person name="Zhang G."/>
        </authorList>
    </citation>
    <scope>NUCLEOTIDE SEQUENCE [LARGE SCALE GENOMIC DNA]</scope>
    <source>
        <strain evidence="16">B10K-LSUMZ-50683</strain>
        <tissue evidence="16">Muscle</tissue>
    </source>
</reference>
<name>A0A7K8NSL2_CASCA</name>
<dbReference type="GO" id="GO:0046872">
    <property type="term" value="F:metal ion binding"/>
    <property type="evidence" value="ECO:0007669"/>
    <property type="project" value="UniProtKB-KW"/>
</dbReference>
<evidence type="ECO:0000256" key="3">
    <source>
        <dbReference type="ARBA" id="ARBA00004991"/>
    </source>
</evidence>
<comment type="subcellular location">
    <subcellularLocation>
        <location evidence="1">Membrane</location>
        <topology evidence="1">Multi-pass membrane protein</topology>
    </subcellularLocation>
</comment>
<dbReference type="EC" id="3.5.1.-" evidence="15"/>
<evidence type="ECO:0000256" key="8">
    <source>
        <dbReference type="ARBA" id="ARBA00022989"/>
    </source>
</evidence>
<keyword evidence="6 15" id="KW-0378">Hydrolase</keyword>
<comment type="cofactor">
    <cofactor evidence="14">
        <name>Zn(2+)</name>
        <dbReference type="ChEBI" id="CHEBI:29105"/>
    </cofactor>
</comment>
<evidence type="ECO:0000313" key="17">
    <source>
        <dbReference type="Proteomes" id="UP000524187"/>
    </source>
</evidence>
<feature type="binding site" evidence="14">
    <location>
        <position position="207"/>
    </location>
    <ligand>
        <name>Zn(2+)</name>
        <dbReference type="ChEBI" id="CHEBI:29105"/>
        <note>catalytic</note>
    </ligand>
</feature>
<comment type="function">
    <text evidence="15">Hydrolyzes the sphingolipid ceramide into sphingosine and free fatty acid.</text>
</comment>
<feature type="binding site" evidence="13">
    <location>
        <position position="17"/>
    </location>
    <ligand>
        <name>Ca(2+)</name>
        <dbReference type="ChEBI" id="CHEBI:29108"/>
    </ligand>
</feature>
<keyword evidence="17" id="KW-1185">Reference proteome</keyword>
<accession>A0A7K8NSL2</accession>
<evidence type="ECO:0000256" key="6">
    <source>
        <dbReference type="ARBA" id="ARBA00022801"/>
    </source>
</evidence>
<keyword evidence="5 15" id="KW-0812">Transmembrane</keyword>
<feature type="transmembrane region" description="Helical" evidence="15">
    <location>
        <begin position="172"/>
        <end position="189"/>
    </location>
</feature>
<evidence type="ECO:0000256" key="5">
    <source>
        <dbReference type="ARBA" id="ARBA00022692"/>
    </source>
</evidence>
<dbReference type="GO" id="GO:0005783">
    <property type="term" value="C:endoplasmic reticulum"/>
    <property type="evidence" value="ECO:0007669"/>
    <property type="project" value="TreeGrafter"/>
</dbReference>
<comment type="catalytic activity">
    <reaction evidence="12">
        <text>an N-acylsphinganine + H2O = sphinganine + a fatty acid</text>
        <dbReference type="Rhea" id="RHEA:33551"/>
        <dbReference type="ChEBI" id="CHEBI:15377"/>
        <dbReference type="ChEBI" id="CHEBI:28868"/>
        <dbReference type="ChEBI" id="CHEBI:31488"/>
        <dbReference type="ChEBI" id="CHEBI:57817"/>
    </reaction>
    <physiologicalReaction direction="left-to-right" evidence="12">
        <dbReference type="Rhea" id="RHEA:33552"/>
    </physiologicalReaction>
</comment>
<feature type="binding site" evidence="13">
    <location>
        <position position="14"/>
    </location>
    <ligand>
        <name>Ca(2+)</name>
        <dbReference type="ChEBI" id="CHEBI:29108"/>
    </ligand>
</feature>
<proteinExistence type="inferred from homology"/>
<keyword evidence="9 15" id="KW-0472">Membrane</keyword>
<keyword evidence="15" id="KW-0443">Lipid metabolism</keyword>
<evidence type="ECO:0000256" key="2">
    <source>
        <dbReference type="ARBA" id="ARBA00004760"/>
    </source>
</evidence>
<evidence type="ECO:0000256" key="4">
    <source>
        <dbReference type="ARBA" id="ARBA00009780"/>
    </source>
</evidence>
<feature type="binding site" evidence="14">
    <location>
        <position position="79"/>
    </location>
    <ligand>
        <name>Zn(2+)</name>
        <dbReference type="ChEBI" id="CHEBI:29105"/>
        <note>catalytic</note>
    </ligand>
</feature>
<dbReference type="GO" id="GO:0017040">
    <property type="term" value="F:N-acylsphingosine amidohydrolase activity"/>
    <property type="evidence" value="ECO:0007669"/>
    <property type="project" value="UniProtKB-EC"/>
</dbReference>
<feature type="transmembrane region" description="Helical" evidence="15">
    <location>
        <begin position="68"/>
        <end position="86"/>
    </location>
</feature>
<evidence type="ECO:0000256" key="7">
    <source>
        <dbReference type="ARBA" id="ARBA00022919"/>
    </source>
</evidence>
<dbReference type="Proteomes" id="UP000524187">
    <property type="component" value="Unassembled WGS sequence"/>
</dbReference>
<comment type="catalytic activity">
    <reaction evidence="11">
        <text>an N-acylsphing-4-enine + H2O = sphing-4-enine + a fatty acid</text>
        <dbReference type="Rhea" id="RHEA:20856"/>
        <dbReference type="ChEBI" id="CHEBI:15377"/>
        <dbReference type="ChEBI" id="CHEBI:28868"/>
        <dbReference type="ChEBI" id="CHEBI:52639"/>
        <dbReference type="ChEBI" id="CHEBI:57756"/>
        <dbReference type="EC" id="3.5.1.23"/>
    </reaction>
    <physiologicalReaction direction="left-to-right" evidence="11">
        <dbReference type="Rhea" id="RHEA:20857"/>
    </physiologicalReaction>
</comment>
<feature type="non-terminal residue" evidence="16">
    <location>
        <position position="1"/>
    </location>
</feature>
<evidence type="ECO:0000256" key="14">
    <source>
        <dbReference type="PIRSR" id="PIRSR608901-2"/>
    </source>
</evidence>
<feature type="transmembrane region" description="Helical" evidence="15">
    <location>
        <begin position="209"/>
        <end position="232"/>
    </location>
</feature>
<keyword evidence="8 15" id="KW-1133">Transmembrane helix</keyword>
<keyword evidence="13" id="KW-0479">Metal-binding</keyword>
<feature type="binding site" evidence="13">
    <location>
        <position position="15"/>
    </location>
    <ligand>
        <name>Ca(2+)</name>
        <dbReference type="ChEBI" id="CHEBI:29108"/>
    </ligand>
</feature>
<dbReference type="GO" id="GO:0046512">
    <property type="term" value="P:sphingosine biosynthetic process"/>
    <property type="evidence" value="ECO:0007669"/>
    <property type="project" value="UniProtKB-ARBA"/>
</dbReference>
<comment type="catalytic activity">
    <reaction evidence="10">
        <text>N-(9Z-octadecenoyl)-sphing-4-enine + H2O = sphing-4-enine + (9Z)-octadecenoate</text>
        <dbReference type="Rhea" id="RHEA:41299"/>
        <dbReference type="ChEBI" id="CHEBI:15377"/>
        <dbReference type="ChEBI" id="CHEBI:30823"/>
        <dbReference type="ChEBI" id="CHEBI:57756"/>
        <dbReference type="ChEBI" id="CHEBI:77996"/>
    </reaction>
    <physiologicalReaction direction="left-to-right" evidence="10">
        <dbReference type="Rhea" id="RHEA:41300"/>
    </physiologicalReaction>
</comment>
<dbReference type="EMBL" id="VWPT01000326">
    <property type="protein sequence ID" value="NXE56346.1"/>
    <property type="molecule type" value="Genomic_DNA"/>
</dbReference>
<feature type="binding site" evidence="13">
    <location>
        <position position="19"/>
    </location>
    <ligand>
        <name>Ca(2+)</name>
        <dbReference type="ChEBI" id="CHEBI:29108"/>
    </ligand>
</feature>
<dbReference type="AlphaFoldDB" id="A0A7K8NSL2"/>
<feature type="transmembrane region" description="Helical" evidence="15">
    <location>
        <begin position="144"/>
        <end position="160"/>
    </location>
</feature>
<dbReference type="GO" id="GO:0046514">
    <property type="term" value="P:ceramide catabolic process"/>
    <property type="evidence" value="ECO:0007669"/>
    <property type="project" value="TreeGrafter"/>
</dbReference>
<evidence type="ECO:0000256" key="13">
    <source>
        <dbReference type="PIRSR" id="PIRSR608901-1"/>
    </source>
</evidence>
<dbReference type="PANTHER" id="PTHR46139">
    <property type="entry name" value="ALKALINE CERAMIDASE"/>
    <property type="match status" value="1"/>
</dbReference>
<comment type="similarity">
    <text evidence="4 15">Belongs to the alkaline ceramidase family.</text>
</comment>
<dbReference type="GO" id="GO:0016020">
    <property type="term" value="C:membrane"/>
    <property type="evidence" value="ECO:0007669"/>
    <property type="project" value="UniProtKB-SubCell"/>
</dbReference>
<gene>
    <name evidence="16" type="primary">Acer1</name>
    <name evidence="16" type="ORF">CASCAS_R09663</name>
</gene>
<feature type="non-terminal residue" evidence="16">
    <location>
        <position position="265"/>
    </location>
</feature>
<feature type="binding site" evidence="14">
    <location>
        <position position="211"/>
    </location>
    <ligand>
        <name>Zn(2+)</name>
        <dbReference type="ChEBI" id="CHEBI:29105"/>
        <note>catalytic</note>
    </ligand>
</feature>
<organism evidence="16 17">
    <name type="scientific">Casuarius casuarius</name>
    <name type="common">Southern cassowary</name>
    <name type="synonym">Struthio casuarius</name>
    <dbReference type="NCBI Taxonomy" id="8787"/>
    <lineage>
        <taxon>Eukaryota</taxon>
        <taxon>Metazoa</taxon>
        <taxon>Chordata</taxon>
        <taxon>Craniata</taxon>
        <taxon>Vertebrata</taxon>
        <taxon>Euteleostomi</taxon>
        <taxon>Archelosauria</taxon>
        <taxon>Archosauria</taxon>
        <taxon>Dinosauria</taxon>
        <taxon>Saurischia</taxon>
        <taxon>Theropoda</taxon>
        <taxon>Coelurosauria</taxon>
        <taxon>Aves</taxon>
        <taxon>Palaeognathae</taxon>
        <taxon>Casuariiformes</taxon>
        <taxon>Casuariidae</taxon>
        <taxon>Casuarius</taxon>
    </lineage>
</organism>
<evidence type="ECO:0000256" key="12">
    <source>
        <dbReference type="ARBA" id="ARBA00049511"/>
    </source>
</evidence>
<protein>
    <recommendedName>
        <fullName evidence="15">Alkaline ceramidase</fullName>
        <ecNumber evidence="15">3.5.1.-</ecNumber>
    </recommendedName>
</protein>
<keyword evidence="13" id="KW-0106">Calcium</keyword>
<dbReference type="UniPathway" id="UPA00222"/>
<evidence type="ECO:0000256" key="1">
    <source>
        <dbReference type="ARBA" id="ARBA00004141"/>
    </source>
</evidence>
<dbReference type="InterPro" id="IPR008901">
    <property type="entry name" value="ACER"/>
</dbReference>
<dbReference type="Pfam" id="PF05875">
    <property type="entry name" value="Ceramidase"/>
    <property type="match status" value="1"/>
</dbReference>
<evidence type="ECO:0000256" key="11">
    <source>
        <dbReference type="ARBA" id="ARBA00048323"/>
    </source>
</evidence>